<evidence type="ECO:0000256" key="1">
    <source>
        <dbReference type="SAM" id="Phobius"/>
    </source>
</evidence>
<dbReference type="EMBL" id="GBRH01166072">
    <property type="protein sequence ID" value="JAE31824.1"/>
    <property type="molecule type" value="Transcribed_RNA"/>
</dbReference>
<reference evidence="2" key="2">
    <citation type="journal article" date="2015" name="Data Brief">
        <title>Shoot transcriptome of the giant reed, Arundo donax.</title>
        <authorList>
            <person name="Barrero R.A."/>
            <person name="Guerrero F.D."/>
            <person name="Moolhuijzen P."/>
            <person name="Goolsby J.A."/>
            <person name="Tidwell J."/>
            <person name="Bellgard S.E."/>
            <person name="Bellgard M.I."/>
        </authorList>
    </citation>
    <scope>NUCLEOTIDE SEQUENCE</scope>
    <source>
        <tissue evidence="2">Shoot tissue taken approximately 20 cm above the soil surface</tissue>
    </source>
</reference>
<keyword evidence="1" id="KW-0812">Transmembrane</keyword>
<organism evidence="2">
    <name type="scientific">Arundo donax</name>
    <name type="common">Giant reed</name>
    <name type="synonym">Donax arundinaceus</name>
    <dbReference type="NCBI Taxonomy" id="35708"/>
    <lineage>
        <taxon>Eukaryota</taxon>
        <taxon>Viridiplantae</taxon>
        <taxon>Streptophyta</taxon>
        <taxon>Embryophyta</taxon>
        <taxon>Tracheophyta</taxon>
        <taxon>Spermatophyta</taxon>
        <taxon>Magnoliopsida</taxon>
        <taxon>Liliopsida</taxon>
        <taxon>Poales</taxon>
        <taxon>Poaceae</taxon>
        <taxon>PACMAD clade</taxon>
        <taxon>Arundinoideae</taxon>
        <taxon>Arundineae</taxon>
        <taxon>Arundo</taxon>
    </lineage>
</organism>
<evidence type="ECO:0000313" key="2">
    <source>
        <dbReference type="EMBL" id="JAE31824.1"/>
    </source>
</evidence>
<keyword evidence="1" id="KW-0472">Membrane</keyword>
<sequence length="58" mass="6959">MSPLLFGLLSLLHPFPLSLGKLIIIPQAIIIFVFIIWFWFWFRIRPITPLVRYKSKLF</sequence>
<reference evidence="2" key="1">
    <citation type="submission" date="2014-09" db="EMBL/GenBank/DDBJ databases">
        <authorList>
            <person name="Magalhaes I.L.F."/>
            <person name="Oliveira U."/>
            <person name="Santos F.R."/>
            <person name="Vidigal T.H.D.A."/>
            <person name="Brescovit A.D."/>
            <person name="Santos A.J."/>
        </authorList>
    </citation>
    <scope>NUCLEOTIDE SEQUENCE</scope>
    <source>
        <tissue evidence="2">Shoot tissue taken approximately 20 cm above the soil surface</tissue>
    </source>
</reference>
<protein>
    <submittedName>
        <fullName evidence="2">Uncharacterized protein</fullName>
    </submittedName>
</protein>
<keyword evidence="1" id="KW-1133">Transmembrane helix</keyword>
<name>A0A0A9H7P4_ARUDO</name>
<dbReference type="AlphaFoldDB" id="A0A0A9H7P4"/>
<proteinExistence type="predicted"/>
<accession>A0A0A9H7P4</accession>
<feature type="transmembrane region" description="Helical" evidence="1">
    <location>
        <begin position="24"/>
        <end position="42"/>
    </location>
</feature>